<sequence>MNVSYVLLVALLVAVTLAIYGTYLYLMNNIRSVFAENVDIALKYLLATPIGAEREAVLVLPQGYQMYIYSPTSPPTCASVALPQCNAATCIAIFTPAGLRVVTADVSVEVVTSAGAQSCTSLTPGVYTIKAWAVMPSPEKVSECTLGYLLLASAESALQSSSICQALSQVGLAISQQICGTLGNTPYVLWKTYCTEKIILKIS</sequence>
<evidence type="ECO:0000313" key="3">
    <source>
        <dbReference type="Proteomes" id="UP000008138"/>
    </source>
</evidence>
<reference key="2">
    <citation type="submission" date="2011-03" db="EMBL/GenBank/DDBJ databases">
        <title>Complete genome sequence of the thermoacidophilic crenarchaeon Thermoproteus uzoniensis 768-20.</title>
        <authorList>
            <person name="Mardanov A.V."/>
            <person name="Gumerov V.M."/>
            <person name="Beletsky A.V."/>
            <person name="Prokofeva M.I."/>
            <person name="Bonch-Osmolovskaya E.A."/>
            <person name="Ravin N.V."/>
            <person name="Skryabin K.G."/>
        </authorList>
    </citation>
    <scope>NUCLEOTIDE SEQUENCE</scope>
    <source>
        <strain>768-20</strain>
    </source>
</reference>
<proteinExistence type="predicted"/>
<dbReference type="AlphaFoldDB" id="F2L5W2"/>
<dbReference type="EMBL" id="CP002590">
    <property type="protein sequence ID" value="AEA12407.1"/>
    <property type="molecule type" value="Genomic_DNA"/>
</dbReference>
<keyword evidence="1" id="KW-1133">Transmembrane helix</keyword>
<evidence type="ECO:0000313" key="2">
    <source>
        <dbReference type="EMBL" id="AEA12407.1"/>
    </source>
</evidence>
<protein>
    <submittedName>
        <fullName evidence="2">Uncharacterized protein</fullName>
    </submittedName>
</protein>
<dbReference type="GeneID" id="10360456"/>
<gene>
    <name evidence="2" type="ordered locus">TUZN_0924</name>
</gene>
<dbReference type="KEGG" id="tuz:TUZN_0924"/>
<feature type="transmembrane region" description="Helical" evidence="1">
    <location>
        <begin position="6"/>
        <end position="26"/>
    </location>
</feature>
<keyword evidence="3" id="KW-1185">Reference proteome</keyword>
<reference evidence="2 3" key="1">
    <citation type="journal article" date="2011" name="J. Bacteriol.">
        <title>Complete genome sequence of the thermoacidophilic crenarchaeon Thermoproteus uzoniensis 768-20.</title>
        <authorList>
            <person name="Mardanov A.V."/>
            <person name="Gumerov V.M."/>
            <person name="Beletsky A.V."/>
            <person name="Prokofeva M.I."/>
            <person name="Bonch-Osmolovskaya E.A."/>
            <person name="Ravin N.V."/>
            <person name="Skryabin K.G."/>
        </authorList>
    </citation>
    <scope>NUCLEOTIDE SEQUENCE [LARGE SCALE GENOMIC DNA]</scope>
    <source>
        <strain evidence="2 3">768-20</strain>
    </source>
</reference>
<dbReference type="RefSeq" id="WP_013679743.1">
    <property type="nucleotide sequence ID" value="NC_015315.1"/>
</dbReference>
<evidence type="ECO:0000256" key="1">
    <source>
        <dbReference type="SAM" id="Phobius"/>
    </source>
</evidence>
<keyword evidence="1" id="KW-0812">Transmembrane</keyword>
<name>F2L5W2_THEU7</name>
<organism evidence="2 3">
    <name type="scientific">Thermoproteus uzoniensis (strain 768-20)</name>
    <dbReference type="NCBI Taxonomy" id="999630"/>
    <lineage>
        <taxon>Archaea</taxon>
        <taxon>Thermoproteota</taxon>
        <taxon>Thermoprotei</taxon>
        <taxon>Thermoproteales</taxon>
        <taxon>Thermoproteaceae</taxon>
        <taxon>Thermoproteus</taxon>
    </lineage>
</organism>
<keyword evidence="1" id="KW-0472">Membrane</keyword>
<accession>F2L5W2</accession>
<dbReference type="HOGENOM" id="CLU_1346476_0_0_2"/>
<dbReference type="Proteomes" id="UP000008138">
    <property type="component" value="Chromosome"/>
</dbReference>
<dbReference type="STRING" id="999630.TUZN_0924"/>